<dbReference type="EMBL" id="LCQK01000002">
    <property type="protein sequence ID" value="KKW15066.1"/>
    <property type="molecule type" value="Genomic_DNA"/>
</dbReference>
<dbReference type="AlphaFoldDB" id="A0A0G1W8D9"/>
<name>A0A0G1W8D9_9BACT</name>
<organism evidence="1 2">
    <name type="scientific">Candidatus Jorgensenbacteria bacterium GW2011_GWB1_50_10</name>
    <dbReference type="NCBI Taxonomy" id="1618665"/>
    <lineage>
        <taxon>Bacteria</taxon>
        <taxon>Candidatus Joergenseniibacteriota</taxon>
    </lineage>
</organism>
<accession>A0A0G1W8D9</accession>
<evidence type="ECO:0000313" key="1">
    <source>
        <dbReference type="EMBL" id="KKW15066.1"/>
    </source>
</evidence>
<gene>
    <name evidence="1" type="ORF">UY55_C0002G0124</name>
</gene>
<sequence>MNAETKTCQNCKQQFTIEAEDFDFYKKINVPAPTWCPKCRLQRRFTQRNERSLYKRPCDLCKKEIIAMYSPDKPFKTYCPDCFYSDGWDPLKYGREYNFSKTFFEQWKELQKDVPHLSLLQQNSINSPWINYELDDKNCYLNFGGHLNEDCAYNQYVLKCKDCFDNFWHMNGQFAYGTILSERGYKVFNSIFCYDCRDAYFSFDCRNCSNIFGCSGLRHKQYHVFNKPVPKEEFEKFMSENRLGSYKNFKKLKDQTESFWKTQPQRATFIEKSVNVTGTQIKESKNCKECWNVEKTEDSKYMFFTLEVKDSMDVTSVWWCELAYEFLAGSEKLFNMKFSTSIIRESTNVEYSHLLINCNDCFGCINARNKNFCILNKQYPKEEYEKLREKIIAHMNEKPYTDRRERIYKYGEFFPYELSPYGYNETVACEYFPLTKEEAIKRGFNWNDYEADKKYDFSDYVIPDDIRDVKNDIFEKVLKGETSDKAYRIIPMELAFYRRFDLPIPREAPFERHHLRLKFIANHLVLHKRTCGKCGAEIDSVHTESEFPTVYCEKCYLQEMV</sequence>
<reference evidence="1 2" key="1">
    <citation type="journal article" date="2015" name="Nature">
        <title>rRNA introns, odd ribosomes, and small enigmatic genomes across a large radiation of phyla.</title>
        <authorList>
            <person name="Brown C.T."/>
            <person name="Hug L.A."/>
            <person name="Thomas B.C."/>
            <person name="Sharon I."/>
            <person name="Castelle C.J."/>
            <person name="Singh A."/>
            <person name="Wilkins M.J."/>
            <person name="Williams K.H."/>
            <person name="Banfield J.F."/>
        </authorList>
    </citation>
    <scope>NUCLEOTIDE SEQUENCE [LARGE SCALE GENOMIC DNA]</scope>
</reference>
<proteinExistence type="predicted"/>
<protein>
    <recommendedName>
        <fullName evidence="3">Zinc-binding domain-containing protein</fullName>
    </recommendedName>
</protein>
<evidence type="ECO:0000313" key="2">
    <source>
        <dbReference type="Proteomes" id="UP000034224"/>
    </source>
</evidence>
<evidence type="ECO:0008006" key="3">
    <source>
        <dbReference type="Google" id="ProtNLM"/>
    </source>
</evidence>
<dbReference type="Proteomes" id="UP000034224">
    <property type="component" value="Unassembled WGS sequence"/>
</dbReference>
<comment type="caution">
    <text evidence="1">The sequence shown here is derived from an EMBL/GenBank/DDBJ whole genome shotgun (WGS) entry which is preliminary data.</text>
</comment>
<dbReference type="STRING" id="1618665.UY55_C0002G0124"/>